<dbReference type="InterPro" id="IPR036726">
    <property type="entry name" value="GTP1_OBG_dom_sf"/>
</dbReference>
<keyword evidence="7 9" id="KW-0460">Magnesium</keyword>
<keyword evidence="8 9" id="KW-0342">GTP-binding</keyword>
<dbReference type="GO" id="GO:0000287">
    <property type="term" value="F:magnesium ion binding"/>
    <property type="evidence" value="ECO:0007669"/>
    <property type="project" value="InterPro"/>
</dbReference>
<gene>
    <name evidence="13" type="primary">obgE</name>
    <name evidence="9" type="synonym">obg</name>
    <name evidence="13" type="ORF">R50_2170</name>
</gene>
<organism evidence="13 14">
    <name type="scientific">Candidatus Hydrogenisulfobacillus filiaventi</name>
    <dbReference type="NCBI Taxonomy" id="2707344"/>
    <lineage>
        <taxon>Bacteria</taxon>
        <taxon>Bacillati</taxon>
        <taxon>Bacillota</taxon>
        <taxon>Clostridia</taxon>
        <taxon>Eubacteriales</taxon>
        <taxon>Clostridiales Family XVII. Incertae Sedis</taxon>
        <taxon>Candidatus Hydrogenisulfobacillus</taxon>
    </lineage>
</organism>
<evidence type="ECO:0000259" key="10">
    <source>
        <dbReference type="PROSITE" id="PS51710"/>
    </source>
</evidence>
<keyword evidence="3 9" id="KW-0963">Cytoplasm</keyword>
<feature type="binding site" evidence="9">
    <location>
        <begin position="199"/>
        <end position="203"/>
    </location>
    <ligand>
        <name>GTP</name>
        <dbReference type="ChEBI" id="CHEBI:37565"/>
    </ligand>
</feature>
<evidence type="ECO:0000256" key="2">
    <source>
        <dbReference type="ARBA" id="ARBA00007699"/>
    </source>
</evidence>
<dbReference type="SUPFAM" id="SSF52540">
    <property type="entry name" value="P-loop containing nucleoside triphosphate hydrolases"/>
    <property type="match status" value="1"/>
</dbReference>
<dbReference type="Pfam" id="PF01018">
    <property type="entry name" value="GTP1_OBG"/>
    <property type="match status" value="1"/>
</dbReference>
<dbReference type="InterPro" id="IPR015349">
    <property type="entry name" value="OCT_dom"/>
</dbReference>
<dbReference type="Pfam" id="PF09269">
    <property type="entry name" value="DUF1967"/>
    <property type="match status" value="1"/>
</dbReference>
<dbReference type="FunFam" id="2.70.210.12:FF:000001">
    <property type="entry name" value="GTPase Obg"/>
    <property type="match status" value="1"/>
</dbReference>
<feature type="domain" description="OBG-type G" evidence="10">
    <location>
        <begin position="168"/>
        <end position="337"/>
    </location>
</feature>
<dbReference type="PANTHER" id="PTHR11702:SF31">
    <property type="entry name" value="MITOCHONDRIAL RIBOSOME-ASSOCIATED GTPASE 2"/>
    <property type="match status" value="1"/>
</dbReference>
<evidence type="ECO:0000256" key="3">
    <source>
        <dbReference type="ARBA" id="ARBA00022490"/>
    </source>
</evidence>
<keyword evidence="5 9" id="KW-0547">Nucleotide-binding</keyword>
<feature type="binding site" evidence="9">
    <location>
        <begin position="289"/>
        <end position="292"/>
    </location>
    <ligand>
        <name>GTP</name>
        <dbReference type="ChEBI" id="CHEBI:37565"/>
    </ligand>
</feature>
<dbReference type="SUPFAM" id="SSF102741">
    <property type="entry name" value="Obg GTP-binding protein C-terminal domain"/>
    <property type="match status" value="1"/>
</dbReference>
<evidence type="ECO:0000256" key="9">
    <source>
        <dbReference type="HAMAP-Rule" id="MF_01454"/>
    </source>
</evidence>
<dbReference type="PROSITE" id="PS51881">
    <property type="entry name" value="OCT"/>
    <property type="match status" value="1"/>
</dbReference>
<comment type="similarity">
    <text evidence="2 9">Belongs to the TRAFAC class OBG-HflX-like GTPase superfamily. OBG GTPase family.</text>
</comment>
<dbReference type="PRINTS" id="PR00326">
    <property type="entry name" value="GTP1OBG"/>
</dbReference>
<feature type="binding site" evidence="9">
    <location>
        <position position="181"/>
    </location>
    <ligand>
        <name>Mg(2+)</name>
        <dbReference type="ChEBI" id="CHEBI:18420"/>
    </ligand>
</feature>
<dbReference type="HAMAP" id="MF_01454">
    <property type="entry name" value="GTPase_Obg"/>
    <property type="match status" value="1"/>
</dbReference>
<dbReference type="AlphaFoldDB" id="A0A6F8ZI47"/>
<dbReference type="PROSITE" id="PS51710">
    <property type="entry name" value="G_OBG"/>
    <property type="match status" value="1"/>
</dbReference>
<evidence type="ECO:0000313" key="13">
    <source>
        <dbReference type="EMBL" id="CAB1129667.1"/>
    </source>
</evidence>
<dbReference type="Gene3D" id="2.70.210.12">
    <property type="entry name" value="GTP1/OBG domain"/>
    <property type="match status" value="1"/>
</dbReference>
<dbReference type="GO" id="GO:0003924">
    <property type="term" value="F:GTPase activity"/>
    <property type="evidence" value="ECO:0007669"/>
    <property type="project" value="UniProtKB-UniRule"/>
</dbReference>
<dbReference type="EC" id="3.6.5.-" evidence="9"/>
<evidence type="ECO:0000259" key="12">
    <source>
        <dbReference type="PROSITE" id="PS51883"/>
    </source>
</evidence>
<feature type="domain" description="OCT" evidence="11">
    <location>
        <begin position="340"/>
        <end position="427"/>
    </location>
</feature>
<feature type="binding site" evidence="9">
    <location>
        <begin position="220"/>
        <end position="223"/>
    </location>
    <ligand>
        <name>GTP</name>
        <dbReference type="ChEBI" id="CHEBI:37565"/>
    </ligand>
</feature>
<evidence type="ECO:0000313" key="14">
    <source>
        <dbReference type="Proteomes" id="UP000503399"/>
    </source>
</evidence>
<keyword evidence="6 9" id="KW-0378">Hydrolase</keyword>
<dbReference type="NCBIfam" id="TIGR02729">
    <property type="entry name" value="Obg_CgtA"/>
    <property type="match status" value="1"/>
</dbReference>
<comment type="subunit">
    <text evidence="9">Monomer.</text>
</comment>
<reference evidence="13 14" key="1">
    <citation type="submission" date="2020-02" db="EMBL/GenBank/DDBJ databases">
        <authorList>
            <person name="Hogendoorn C."/>
        </authorList>
    </citation>
    <scope>NUCLEOTIDE SEQUENCE [LARGE SCALE GENOMIC DNA]</scope>
    <source>
        <strain evidence="13">R501</strain>
    </source>
</reference>
<evidence type="ECO:0000259" key="11">
    <source>
        <dbReference type="PROSITE" id="PS51881"/>
    </source>
</evidence>
<evidence type="ECO:0000256" key="4">
    <source>
        <dbReference type="ARBA" id="ARBA00022723"/>
    </source>
</evidence>
<dbReference type="InterPro" id="IPR006073">
    <property type="entry name" value="GTP-bd"/>
</dbReference>
<dbReference type="InterPro" id="IPR006169">
    <property type="entry name" value="GTP1_OBG_dom"/>
</dbReference>
<evidence type="ECO:0000256" key="8">
    <source>
        <dbReference type="ARBA" id="ARBA00023134"/>
    </source>
</evidence>
<feature type="domain" description="Obg" evidence="12">
    <location>
        <begin position="6"/>
        <end position="167"/>
    </location>
</feature>
<proteinExistence type="inferred from homology"/>
<evidence type="ECO:0000256" key="6">
    <source>
        <dbReference type="ARBA" id="ARBA00022801"/>
    </source>
</evidence>
<comment type="cofactor">
    <cofactor evidence="1 9">
        <name>Mg(2+)</name>
        <dbReference type="ChEBI" id="CHEBI:18420"/>
    </cofactor>
</comment>
<dbReference type="KEGG" id="hfv:R50_2170"/>
<evidence type="ECO:0000256" key="5">
    <source>
        <dbReference type="ARBA" id="ARBA00022741"/>
    </source>
</evidence>
<keyword evidence="4 9" id="KW-0479">Metal-binding</keyword>
<dbReference type="PANTHER" id="PTHR11702">
    <property type="entry name" value="DEVELOPMENTALLY REGULATED GTP-BINDING PROTEIN-RELATED"/>
    <property type="match status" value="1"/>
</dbReference>
<dbReference type="Gene3D" id="3.40.50.300">
    <property type="entry name" value="P-loop containing nucleotide triphosphate hydrolases"/>
    <property type="match status" value="1"/>
</dbReference>
<sequence>MSTAGGMFVDEVRIFVQAGAGGNGAVAFRREKYIPMGGPAGGDGGRGGDVVAVVDPGLSTLLDFRHQRHYRAEAGRPGEGSNRHGRDGADVIIRVPPGTLIYREDESGSSELLADLTRPGQRVVIARGGQGGRGNARFASSVHRAPRIAERGSPGEAFWVRLELNLLADVGLVGYPNVGKSTLISRVSAARPKIADYPFTTLVPNLGMVGAWGEGFVIADVPGLIEGAHAGAGLGDQFLRHLKRTRLLVHLLDVSPLARDPGEAYAAIRRELAAFSADLAARPELVALNKIDLPEAAARADAFEAAHPELAGRCFRISALSGEGVDSLMWEVRRQLDRLPPPPAPEPVPRVVLPAAGYRIVPDPEGGVRLEGDVAARAQRVLWGNPEAERYFLEYLRRRRVPEALQRAGVPEGSAVRVGEGIFRWRDGGLVEDNENA</sequence>
<dbReference type="NCBIfam" id="NF008956">
    <property type="entry name" value="PRK12299.1"/>
    <property type="match status" value="1"/>
</dbReference>
<dbReference type="GO" id="GO:0005737">
    <property type="term" value="C:cytoplasm"/>
    <property type="evidence" value="ECO:0007669"/>
    <property type="project" value="UniProtKB-SubCell"/>
</dbReference>
<dbReference type="InterPro" id="IPR006074">
    <property type="entry name" value="GTP1-OBG_CS"/>
</dbReference>
<feature type="binding site" evidence="9">
    <location>
        <begin position="174"/>
        <end position="181"/>
    </location>
    <ligand>
        <name>GTP</name>
        <dbReference type="ChEBI" id="CHEBI:37565"/>
    </ligand>
</feature>
<dbReference type="NCBIfam" id="NF008955">
    <property type="entry name" value="PRK12297.1"/>
    <property type="match status" value="1"/>
</dbReference>
<protein>
    <recommendedName>
        <fullName evidence="9">GTPase Obg</fullName>
        <ecNumber evidence="9">3.6.5.-</ecNumber>
    </recommendedName>
    <alternativeName>
        <fullName evidence="9">GTP-binding protein Obg</fullName>
    </alternativeName>
</protein>
<dbReference type="PROSITE" id="PS51883">
    <property type="entry name" value="OBG"/>
    <property type="match status" value="1"/>
</dbReference>
<evidence type="ECO:0000256" key="1">
    <source>
        <dbReference type="ARBA" id="ARBA00001946"/>
    </source>
</evidence>
<dbReference type="GO" id="GO:0042254">
    <property type="term" value="P:ribosome biogenesis"/>
    <property type="evidence" value="ECO:0007669"/>
    <property type="project" value="UniProtKB-UniRule"/>
</dbReference>
<keyword evidence="14" id="KW-1185">Reference proteome</keyword>
<comment type="function">
    <text evidence="9">An essential GTPase which binds GTP, GDP and possibly (p)ppGpp with moderate affinity, with high nucleotide exchange rates and a fairly low GTP hydrolysis rate. Plays a role in control of the cell cycle, stress response, ribosome biogenesis and in those bacteria that undergo differentiation, in morphogenesis control.</text>
</comment>
<dbReference type="GO" id="GO:0005525">
    <property type="term" value="F:GTP binding"/>
    <property type="evidence" value="ECO:0007669"/>
    <property type="project" value="UniProtKB-UniRule"/>
</dbReference>
<dbReference type="InterPro" id="IPR036346">
    <property type="entry name" value="GTP-bd_prot_GTP1/OBG_C_sf"/>
</dbReference>
<feature type="binding site" evidence="9">
    <location>
        <position position="201"/>
    </location>
    <ligand>
        <name>Mg(2+)</name>
        <dbReference type="ChEBI" id="CHEBI:18420"/>
    </ligand>
</feature>
<dbReference type="Pfam" id="PF01926">
    <property type="entry name" value="MMR_HSR1"/>
    <property type="match status" value="1"/>
</dbReference>
<dbReference type="InterPro" id="IPR045086">
    <property type="entry name" value="OBG_GTPase"/>
</dbReference>
<dbReference type="InterPro" id="IPR031167">
    <property type="entry name" value="G_OBG"/>
</dbReference>
<dbReference type="CDD" id="cd01898">
    <property type="entry name" value="Obg"/>
    <property type="match status" value="1"/>
</dbReference>
<dbReference type="InterPro" id="IPR014100">
    <property type="entry name" value="GTP-bd_Obg/CgtA"/>
</dbReference>
<dbReference type="EMBL" id="LR778114">
    <property type="protein sequence ID" value="CAB1129667.1"/>
    <property type="molecule type" value="Genomic_DNA"/>
</dbReference>
<dbReference type="NCBIfam" id="NF008954">
    <property type="entry name" value="PRK12296.1"/>
    <property type="match status" value="1"/>
</dbReference>
<dbReference type="SUPFAM" id="SSF82051">
    <property type="entry name" value="Obg GTP-binding protein N-terminal domain"/>
    <property type="match status" value="1"/>
</dbReference>
<evidence type="ECO:0000256" key="7">
    <source>
        <dbReference type="ARBA" id="ARBA00022842"/>
    </source>
</evidence>
<name>A0A6F8ZI47_9FIRM</name>
<dbReference type="Proteomes" id="UP000503399">
    <property type="component" value="Chromosome"/>
</dbReference>
<dbReference type="PROSITE" id="PS00905">
    <property type="entry name" value="GTP1_OBG"/>
    <property type="match status" value="1"/>
</dbReference>
<dbReference type="InterPro" id="IPR027417">
    <property type="entry name" value="P-loop_NTPase"/>
</dbReference>
<accession>A0A6F8ZI47</accession>
<comment type="subcellular location">
    <subcellularLocation>
        <location evidence="9">Cytoplasm</location>
    </subcellularLocation>
</comment>
<dbReference type="Gene3D" id="3.30.300.350">
    <property type="entry name" value="GTP-binding protein OBG, C-terminal domain"/>
    <property type="match status" value="1"/>
</dbReference>
<feature type="binding site" evidence="9">
    <location>
        <begin position="318"/>
        <end position="320"/>
    </location>
    <ligand>
        <name>GTP</name>
        <dbReference type="ChEBI" id="CHEBI:37565"/>
    </ligand>
</feature>